<organism evidence="1 2">
    <name type="scientific">Cucumis melo var. makuwa</name>
    <name type="common">Oriental melon</name>
    <dbReference type="NCBI Taxonomy" id="1194695"/>
    <lineage>
        <taxon>Eukaryota</taxon>
        <taxon>Viridiplantae</taxon>
        <taxon>Streptophyta</taxon>
        <taxon>Embryophyta</taxon>
        <taxon>Tracheophyta</taxon>
        <taxon>Spermatophyta</taxon>
        <taxon>Magnoliopsida</taxon>
        <taxon>eudicotyledons</taxon>
        <taxon>Gunneridae</taxon>
        <taxon>Pentapetalae</taxon>
        <taxon>rosids</taxon>
        <taxon>fabids</taxon>
        <taxon>Cucurbitales</taxon>
        <taxon>Cucurbitaceae</taxon>
        <taxon>Benincaseae</taxon>
        <taxon>Cucumis</taxon>
    </lineage>
</organism>
<dbReference type="Proteomes" id="UP000321393">
    <property type="component" value="Unassembled WGS sequence"/>
</dbReference>
<gene>
    <name evidence="1" type="ORF">E6C27_scaffold243G001470</name>
</gene>
<evidence type="ECO:0000313" key="2">
    <source>
        <dbReference type="Proteomes" id="UP000321393"/>
    </source>
</evidence>
<comment type="caution">
    <text evidence="1">The sequence shown here is derived from an EMBL/GenBank/DDBJ whole genome shotgun (WGS) entry which is preliminary data.</text>
</comment>
<proteinExistence type="predicted"/>
<evidence type="ECO:0000313" key="1">
    <source>
        <dbReference type="EMBL" id="KAA0045636.1"/>
    </source>
</evidence>
<name>A0A5A7TU32_CUCMM</name>
<accession>A0A5A7TU32</accession>
<protein>
    <recommendedName>
        <fullName evidence="3">DNA-directed RNA polymerase I subunit RPA1-like</fullName>
    </recommendedName>
</protein>
<sequence>MALLFSLEGSTELTLKFSDSAAGLVEDSFLSLGGSVERRFRSRGTTEYQCALRISASFGSTRLICASFGSTRLICASFGSTRLICAFYGTTRLLCRVGVQRGEDRREAGRMREGHMDASGFLIASAIDLSLVRKVGSLQLVSEPGFRFCRLTYNVSLCFVSLWLKRSLPLVRNRWWLLGKCHQGEVHEGVAEEAEEGEQDAFSLRCSL</sequence>
<dbReference type="EMBL" id="SSTE01014401">
    <property type="protein sequence ID" value="KAA0045636.1"/>
    <property type="molecule type" value="Genomic_DNA"/>
</dbReference>
<evidence type="ECO:0008006" key="3">
    <source>
        <dbReference type="Google" id="ProtNLM"/>
    </source>
</evidence>
<dbReference type="AlphaFoldDB" id="A0A5A7TU32"/>
<reference evidence="1 2" key="1">
    <citation type="submission" date="2019-08" db="EMBL/GenBank/DDBJ databases">
        <title>Draft genome sequences of two oriental melons (Cucumis melo L. var makuwa).</title>
        <authorList>
            <person name="Kwon S.-Y."/>
        </authorList>
    </citation>
    <scope>NUCLEOTIDE SEQUENCE [LARGE SCALE GENOMIC DNA]</scope>
    <source>
        <strain evidence="2">cv. SW 3</strain>
        <tissue evidence="1">Leaf</tissue>
    </source>
</reference>